<dbReference type="GO" id="GO:0005261">
    <property type="term" value="F:monoatomic cation channel activity"/>
    <property type="evidence" value="ECO:0007669"/>
    <property type="project" value="TreeGrafter"/>
</dbReference>
<feature type="non-terminal residue" evidence="2">
    <location>
        <position position="181"/>
    </location>
</feature>
<feature type="domain" description="TRPM SLOG" evidence="1">
    <location>
        <begin position="1"/>
        <end position="179"/>
    </location>
</feature>
<dbReference type="PANTHER" id="PTHR13800">
    <property type="entry name" value="TRANSIENT RECEPTOR POTENTIAL CATION CHANNEL, SUBFAMILY M, MEMBER 6"/>
    <property type="match status" value="1"/>
</dbReference>
<accession>A0A8S3HRH1</accession>
<reference evidence="2" key="1">
    <citation type="submission" date="2021-02" db="EMBL/GenBank/DDBJ databases">
        <authorList>
            <person name="Nowell W R."/>
        </authorList>
    </citation>
    <scope>NUCLEOTIDE SEQUENCE</scope>
</reference>
<dbReference type="EMBL" id="CAJOBI010321584">
    <property type="protein sequence ID" value="CAF5185986.1"/>
    <property type="molecule type" value="Genomic_DNA"/>
</dbReference>
<evidence type="ECO:0000313" key="3">
    <source>
        <dbReference type="Proteomes" id="UP000676336"/>
    </source>
</evidence>
<dbReference type="GO" id="GO:0005886">
    <property type="term" value="C:plasma membrane"/>
    <property type="evidence" value="ECO:0007669"/>
    <property type="project" value="TreeGrafter"/>
</dbReference>
<dbReference type="PANTHER" id="PTHR13800:SF1">
    <property type="entry name" value="TRANSIENT RECEPTOR POTENTIAL CATION CHANNEL TRPM"/>
    <property type="match status" value="1"/>
</dbReference>
<dbReference type="AlphaFoldDB" id="A0A8S3HRH1"/>
<evidence type="ECO:0000313" key="2">
    <source>
        <dbReference type="EMBL" id="CAF5185986.1"/>
    </source>
</evidence>
<gene>
    <name evidence="2" type="ORF">SMN809_LOCUS70487</name>
</gene>
<name>A0A8S3HRH1_9BILA</name>
<protein>
    <recommendedName>
        <fullName evidence="1">TRPM SLOG domain-containing protein</fullName>
    </recommendedName>
</protein>
<dbReference type="Proteomes" id="UP000676336">
    <property type="component" value="Unassembled WGS sequence"/>
</dbReference>
<dbReference type="GO" id="GO:0030001">
    <property type="term" value="P:metal ion transport"/>
    <property type="evidence" value="ECO:0007669"/>
    <property type="project" value="TreeGrafter"/>
</dbReference>
<dbReference type="InterPro" id="IPR041491">
    <property type="entry name" value="TRPM_SLOG"/>
</dbReference>
<sequence length="181" mass="19188">AWIITGGMNTGIMKLVGEIVQINPDRSRPIPLIGIGTWGCVSGFKDLEVEGANVNYAKARSDRKGEAPLEPNHTNFIFVDNGLERTYGGEIAFRAKLEQAISGGFFSSKVLSNTYSSGPSLSGTSSLRPDNSDPVPVVLLVIEGGPNTVRTVKEAVVGNSIPAVFLEGTGRCCDLFAKACQ</sequence>
<dbReference type="InterPro" id="IPR050927">
    <property type="entry name" value="TRPM"/>
</dbReference>
<dbReference type="Pfam" id="PF18139">
    <property type="entry name" value="LSDAT_euk"/>
    <property type="match status" value="1"/>
</dbReference>
<comment type="caution">
    <text evidence="2">The sequence shown here is derived from an EMBL/GenBank/DDBJ whole genome shotgun (WGS) entry which is preliminary data.</text>
</comment>
<feature type="non-terminal residue" evidence="2">
    <location>
        <position position="1"/>
    </location>
</feature>
<organism evidence="2 3">
    <name type="scientific">Rotaria magnacalcarata</name>
    <dbReference type="NCBI Taxonomy" id="392030"/>
    <lineage>
        <taxon>Eukaryota</taxon>
        <taxon>Metazoa</taxon>
        <taxon>Spiralia</taxon>
        <taxon>Gnathifera</taxon>
        <taxon>Rotifera</taxon>
        <taxon>Eurotatoria</taxon>
        <taxon>Bdelloidea</taxon>
        <taxon>Philodinida</taxon>
        <taxon>Philodinidae</taxon>
        <taxon>Rotaria</taxon>
    </lineage>
</organism>
<proteinExistence type="predicted"/>
<evidence type="ECO:0000259" key="1">
    <source>
        <dbReference type="Pfam" id="PF18139"/>
    </source>
</evidence>